<dbReference type="GeneID" id="38785745"/>
<sequence length="402" mass="45624">MSSKRPITLHFSRQLCVAGGTVQGEVELNFPLAQEDDIEEVHVKLSGSVKTNIYRNNTMIRESVHLLREDRVLWRRGTAYPPPGSHTLSFPFEFALPTHLPPSFHFNGFNVGGSVSYELEVVGVRRGTFHWNRRMQVPLAVVPSDTTGHSLRTAVQNGWRGAWATLTREERVRKGVWGDHAHVKMILRLPDLIQFPLFTPIPFSIRIVTISKPMKRENTPEDKPIFPTPPQYPEEIQFELRRSVYVRAHAFDSRLGERAPFASGLTVDSSSLESTRLENVWIPSDDKEKGTWKQEVTFSSKFVLRCPPTFQTRILKNEYRLQVQLNFGGLFNKLYADFPIRVVSGLLPSSVQTDFASLSSSTEGTSSSGGNRTTLDLPPSYWATNDWHDSKEDSEYDGYEAK</sequence>
<organism evidence="3 4">
    <name type="scientific">Sparassis crispa</name>
    <dbReference type="NCBI Taxonomy" id="139825"/>
    <lineage>
        <taxon>Eukaryota</taxon>
        <taxon>Fungi</taxon>
        <taxon>Dikarya</taxon>
        <taxon>Basidiomycota</taxon>
        <taxon>Agaricomycotina</taxon>
        <taxon>Agaricomycetes</taxon>
        <taxon>Polyporales</taxon>
        <taxon>Sparassidaceae</taxon>
        <taxon>Sparassis</taxon>
    </lineage>
</organism>
<protein>
    <recommendedName>
        <fullName evidence="2">Arrestin-like N-terminal domain-containing protein</fullName>
    </recommendedName>
</protein>
<reference evidence="3 4" key="1">
    <citation type="journal article" date="2018" name="Sci. Rep.">
        <title>Genome sequence of the cauliflower mushroom Sparassis crispa (Hanabiratake) and its association with beneficial usage.</title>
        <authorList>
            <person name="Kiyama R."/>
            <person name="Furutani Y."/>
            <person name="Kawaguchi K."/>
            <person name="Nakanishi T."/>
        </authorList>
    </citation>
    <scope>NUCLEOTIDE SEQUENCE [LARGE SCALE GENOMIC DNA]</scope>
</reference>
<keyword evidence="4" id="KW-1185">Reference proteome</keyword>
<name>A0A401H330_9APHY</name>
<evidence type="ECO:0000259" key="2">
    <source>
        <dbReference type="Pfam" id="PF00339"/>
    </source>
</evidence>
<feature type="compositionally biased region" description="Basic and acidic residues" evidence="1">
    <location>
        <begin position="386"/>
        <end position="402"/>
    </location>
</feature>
<feature type="domain" description="Arrestin-like N-terminal" evidence="2">
    <location>
        <begin position="14"/>
        <end position="136"/>
    </location>
</feature>
<dbReference type="Pfam" id="PF00339">
    <property type="entry name" value="Arrestin_N"/>
    <property type="match status" value="1"/>
</dbReference>
<dbReference type="InterPro" id="IPR050357">
    <property type="entry name" value="Arrestin_domain-protein"/>
</dbReference>
<dbReference type="Gene3D" id="2.60.40.640">
    <property type="match status" value="1"/>
</dbReference>
<dbReference type="SUPFAM" id="SSF81296">
    <property type="entry name" value="E set domains"/>
    <property type="match status" value="1"/>
</dbReference>
<dbReference type="InterPro" id="IPR011021">
    <property type="entry name" value="Arrestin-like_N"/>
</dbReference>
<dbReference type="InterPro" id="IPR014752">
    <property type="entry name" value="Arrestin-like_C"/>
</dbReference>
<dbReference type="PANTHER" id="PTHR11188:SF17">
    <property type="entry name" value="FI21816P1"/>
    <property type="match status" value="1"/>
</dbReference>
<dbReference type="AlphaFoldDB" id="A0A401H330"/>
<dbReference type="InParanoid" id="A0A401H330"/>
<accession>A0A401H330</accession>
<dbReference type="EMBL" id="BFAD01000014">
    <property type="protein sequence ID" value="GBE88828.1"/>
    <property type="molecule type" value="Genomic_DNA"/>
</dbReference>
<feature type="region of interest" description="Disordered" evidence="1">
    <location>
        <begin position="358"/>
        <end position="402"/>
    </location>
</feature>
<evidence type="ECO:0000313" key="3">
    <source>
        <dbReference type="EMBL" id="GBE88828.1"/>
    </source>
</evidence>
<dbReference type="InterPro" id="IPR014756">
    <property type="entry name" value="Ig_E-set"/>
</dbReference>
<gene>
    <name evidence="3" type="ORF">SCP_1402350</name>
</gene>
<proteinExistence type="predicted"/>
<dbReference type="OrthoDB" id="2742096at2759"/>
<dbReference type="GO" id="GO:0015031">
    <property type="term" value="P:protein transport"/>
    <property type="evidence" value="ECO:0007669"/>
    <property type="project" value="TreeGrafter"/>
</dbReference>
<dbReference type="STRING" id="139825.A0A401H330"/>
<evidence type="ECO:0000313" key="4">
    <source>
        <dbReference type="Proteomes" id="UP000287166"/>
    </source>
</evidence>
<dbReference type="PANTHER" id="PTHR11188">
    <property type="entry name" value="ARRESTIN DOMAIN CONTAINING PROTEIN"/>
    <property type="match status" value="1"/>
</dbReference>
<evidence type="ECO:0000256" key="1">
    <source>
        <dbReference type="SAM" id="MobiDB-lite"/>
    </source>
</evidence>
<dbReference type="Proteomes" id="UP000287166">
    <property type="component" value="Unassembled WGS sequence"/>
</dbReference>
<dbReference type="RefSeq" id="XP_027619741.1">
    <property type="nucleotide sequence ID" value="XM_027763940.1"/>
</dbReference>
<feature type="compositionally biased region" description="Low complexity" evidence="1">
    <location>
        <begin position="358"/>
        <end position="374"/>
    </location>
</feature>
<comment type="caution">
    <text evidence="3">The sequence shown here is derived from an EMBL/GenBank/DDBJ whole genome shotgun (WGS) entry which is preliminary data.</text>
</comment>
<dbReference type="GO" id="GO:0005737">
    <property type="term" value="C:cytoplasm"/>
    <property type="evidence" value="ECO:0007669"/>
    <property type="project" value="TreeGrafter"/>
</dbReference>